<dbReference type="EMBL" id="KN847495">
    <property type="protein sequence ID" value="KIW16159.1"/>
    <property type="molecule type" value="Genomic_DNA"/>
</dbReference>
<dbReference type="GeneID" id="27333293"/>
<gene>
    <name evidence="4" type="ORF">PV08_06210</name>
</gene>
<dbReference type="Pfam" id="PF01370">
    <property type="entry name" value="Epimerase"/>
    <property type="match status" value="1"/>
</dbReference>
<proteinExistence type="inferred from homology"/>
<comment type="similarity">
    <text evidence="2">Belongs to the NAD(P)-dependent epimerase/dehydratase family. Dihydroflavonol-4-reductase subfamily.</text>
</comment>
<dbReference type="GO" id="GO:0016616">
    <property type="term" value="F:oxidoreductase activity, acting on the CH-OH group of donors, NAD or NADP as acceptor"/>
    <property type="evidence" value="ECO:0007669"/>
    <property type="project" value="TreeGrafter"/>
</dbReference>
<organism evidence="4 5">
    <name type="scientific">Exophiala spinifera</name>
    <dbReference type="NCBI Taxonomy" id="91928"/>
    <lineage>
        <taxon>Eukaryota</taxon>
        <taxon>Fungi</taxon>
        <taxon>Dikarya</taxon>
        <taxon>Ascomycota</taxon>
        <taxon>Pezizomycotina</taxon>
        <taxon>Eurotiomycetes</taxon>
        <taxon>Chaetothyriomycetidae</taxon>
        <taxon>Chaetothyriales</taxon>
        <taxon>Herpotrichiellaceae</taxon>
        <taxon>Exophiala</taxon>
    </lineage>
</organism>
<dbReference type="OrthoDB" id="2735536at2759"/>
<dbReference type="HOGENOM" id="CLU_007383_9_2_1"/>
<evidence type="ECO:0000256" key="2">
    <source>
        <dbReference type="ARBA" id="ARBA00023445"/>
    </source>
</evidence>
<feature type="domain" description="NAD-dependent epimerase/dehydratase" evidence="3">
    <location>
        <begin position="8"/>
        <end position="258"/>
    </location>
</feature>
<evidence type="ECO:0000259" key="3">
    <source>
        <dbReference type="Pfam" id="PF01370"/>
    </source>
</evidence>
<dbReference type="InterPro" id="IPR036291">
    <property type="entry name" value="NAD(P)-bd_dom_sf"/>
</dbReference>
<dbReference type="Proteomes" id="UP000053328">
    <property type="component" value="Unassembled WGS sequence"/>
</dbReference>
<keyword evidence="5" id="KW-1185">Reference proteome</keyword>
<dbReference type="RefSeq" id="XP_016236375.1">
    <property type="nucleotide sequence ID" value="XM_016380548.1"/>
</dbReference>
<evidence type="ECO:0000313" key="4">
    <source>
        <dbReference type="EMBL" id="KIW16159.1"/>
    </source>
</evidence>
<dbReference type="InterPro" id="IPR050425">
    <property type="entry name" value="NAD(P)_dehydrat-like"/>
</dbReference>
<accession>A0A0D2BXY7</accession>
<sequence>MASTPQTVLLTGATGTVGASVLSELLNNTNYNVITVLRSRARSEAFLRTKYAPQVSSGRLSFIEIPDMAVAGSFDEAASKVDFIIHVATPLAFDPALMMDHMVKPSRDMVQNVLSAADLPSSRVKRVVVTGSMVSVCRVDKLFSGGTMSSDTWNDITLEEAGQSPSTAYQFSKVHAERGAWEFMRAKPGARKFDLVFLLAPSVTGKALQEGFKPSKSRLGGQAGIYSELFDVEKPGFLYPYFMDVEDVAKVHVKALSPDVPGNERYVFHHTGEVMSSNTAAKIVRGDFPQLQHRVVKPPDEEGPGLHPNLIKSDATKAEKVFGKQWKSARQSIKETVEDIIAFERG</sequence>
<dbReference type="SUPFAM" id="SSF51735">
    <property type="entry name" value="NAD(P)-binding Rossmann-fold domains"/>
    <property type="match status" value="1"/>
</dbReference>
<evidence type="ECO:0000256" key="1">
    <source>
        <dbReference type="ARBA" id="ARBA00023002"/>
    </source>
</evidence>
<dbReference type="PANTHER" id="PTHR10366:SF564">
    <property type="entry name" value="STEROL-4-ALPHA-CARBOXYLATE 3-DEHYDROGENASE, DECARBOXYLATING"/>
    <property type="match status" value="1"/>
</dbReference>
<name>A0A0D2BXY7_9EURO</name>
<dbReference type="InterPro" id="IPR001509">
    <property type="entry name" value="Epimerase_deHydtase"/>
</dbReference>
<protein>
    <recommendedName>
        <fullName evidence="3">NAD-dependent epimerase/dehydratase domain-containing protein</fullName>
    </recommendedName>
</protein>
<evidence type="ECO:0000313" key="5">
    <source>
        <dbReference type="Proteomes" id="UP000053328"/>
    </source>
</evidence>
<reference evidence="4 5" key="1">
    <citation type="submission" date="2015-01" db="EMBL/GenBank/DDBJ databases">
        <title>The Genome Sequence of Exophiala spinifera CBS89968.</title>
        <authorList>
            <consortium name="The Broad Institute Genomics Platform"/>
            <person name="Cuomo C."/>
            <person name="de Hoog S."/>
            <person name="Gorbushina A."/>
            <person name="Stielow B."/>
            <person name="Teixiera M."/>
            <person name="Abouelleil A."/>
            <person name="Chapman S.B."/>
            <person name="Priest M."/>
            <person name="Young S.K."/>
            <person name="Wortman J."/>
            <person name="Nusbaum C."/>
            <person name="Birren B."/>
        </authorList>
    </citation>
    <scope>NUCLEOTIDE SEQUENCE [LARGE SCALE GENOMIC DNA]</scope>
    <source>
        <strain evidence="4 5">CBS 89968</strain>
    </source>
</reference>
<keyword evidence="1" id="KW-0560">Oxidoreductase</keyword>
<dbReference type="STRING" id="91928.A0A0D2BXY7"/>
<dbReference type="Gene3D" id="3.40.50.720">
    <property type="entry name" value="NAD(P)-binding Rossmann-like Domain"/>
    <property type="match status" value="1"/>
</dbReference>
<dbReference type="PANTHER" id="PTHR10366">
    <property type="entry name" value="NAD DEPENDENT EPIMERASE/DEHYDRATASE"/>
    <property type="match status" value="1"/>
</dbReference>
<dbReference type="VEuPathDB" id="FungiDB:PV08_06210"/>
<dbReference type="AlphaFoldDB" id="A0A0D2BXY7"/>